<dbReference type="STRING" id="416016.SAMN05443547_1219"/>
<dbReference type="AlphaFoldDB" id="A0A1M7ZVF9"/>
<accession>A0A1M7ZVF9</accession>
<feature type="transmembrane region" description="Helical" evidence="1">
    <location>
        <begin position="452"/>
        <end position="470"/>
    </location>
</feature>
<organism evidence="2 3">
    <name type="scientific">Flavobacterium cucumis</name>
    <dbReference type="NCBI Taxonomy" id="416016"/>
    <lineage>
        <taxon>Bacteria</taxon>
        <taxon>Pseudomonadati</taxon>
        <taxon>Bacteroidota</taxon>
        <taxon>Flavobacteriia</taxon>
        <taxon>Flavobacteriales</taxon>
        <taxon>Flavobacteriaceae</taxon>
        <taxon>Flavobacterium</taxon>
    </lineage>
</organism>
<keyword evidence="3" id="KW-1185">Reference proteome</keyword>
<reference evidence="3" key="1">
    <citation type="submission" date="2016-12" db="EMBL/GenBank/DDBJ databases">
        <authorList>
            <person name="Varghese N."/>
            <person name="Submissions S."/>
        </authorList>
    </citation>
    <scope>NUCLEOTIDE SEQUENCE [LARGE SCALE GENOMIC DNA]</scope>
    <source>
        <strain evidence="3">DSM 18830</strain>
    </source>
</reference>
<sequence>MSYNALIRPLKNGNEYNSLFPTPKEKKVRLGKGDTHTSIELIIKWALENNHEVKLVATKLQKGSLSETCFAIHDFLYNHFQYEADGEAQLLRSPAYAWKHRYEGIDCKSYSVIASCILLQLGVAHYIRKIKQPAYMPESFTHVYVIVPVNQDSGSLKNGYYTIDGTLKSTREPSYIDKKDFFMDKLEHFGLKGLRSTPESPDNPYNESDPSWLENIAGELSFDGVKDYFNTPISCWGGSAFSGDRANAEQEKIGLYFENVLTKINEAVRAQNMALLSSSFNQFEGILFTALKAYAAKQSEGWNKCTADSIIRMQKTLEFYQKIVHVGLVAWLQKYFEMSIISTKVYRNNVDFERIDPAFFFTYTDPNVTYTSNVQSFKLKSGVSQIPAFEFTPYVEQASANPSSFNAETFLQGLSTVLVSFAGGGTGGTGAIDENGQNIYDQNNQTKTTSNAGSFLLGALAFGGLAIWGFSKLEDKGSKTAKKPVK</sequence>
<protein>
    <recommendedName>
        <fullName evidence="4">Transglutaminase-like superfamily protein</fullName>
    </recommendedName>
</protein>
<dbReference type="RefSeq" id="WP_073582524.1">
    <property type="nucleotide sequence ID" value="NZ_CBCSEA010000015.1"/>
</dbReference>
<evidence type="ECO:0000256" key="1">
    <source>
        <dbReference type="SAM" id="Phobius"/>
    </source>
</evidence>
<name>A0A1M7ZVF9_9FLAO</name>
<keyword evidence="1" id="KW-0812">Transmembrane</keyword>
<evidence type="ECO:0000313" key="3">
    <source>
        <dbReference type="Proteomes" id="UP000184611"/>
    </source>
</evidence>
<dbReference type="OrthoDB" id="1154186at2"/>
<gene>
    <name evidence="2" type="ORF">SAMN05443547_1219</name>
</gene>
<evidence type="ECO:0000313" key="2">
    <source>
        <dbReference type="EMBL" id="SHO72875.1"/>
    </source>
</evidence>
<keyword evidence="1" id="KW-0472">Membrane</keyword>
<keyword evidence="1" id="KW-1133">Transmembrane helix</keyword>
<proteinExistence type="predicted"/>
<evidence type="ECO:0008006" key="4">
    <source>
        <dbReference type="Google" id="ProtNLM"/>
    </source>
</evidence>
<dbReference type="Proteomes" id="UP000184611">
    <property type="component" value="Unassembled WGS sequence"/>
</dbReference>
<dbReference type="EMBL" id="FRYK01000002">
    <property type="protein sequence ID" value="SHO72875.1"/>
    <property type="molecule type" value="Genomic_DNA"/>
</dbReference>